<protein>
    <recommendedName>
        <fullName evidence="6">SLC26A/SulP transporter domain-containing protein</fullName>
    </recommendedName>
</protein>
<sequence length="171" mass="18634">MAYAMLASLPAVHGLYTSLVPTILYSILGTSRHMSTGTFAITSLLLGQLAHQILADQGYGGSTPDEDYHRRYQPLCLVLTMVVGLIQIVLSMARLGRWTSRHLLPVALVSGFNTASAFHIGTHQLKHLLGMSPARESGAFGMIKTWIWIVQHFGEEVNLPSLFMGLAAMAL</sequence>
<gene>
    <name evidence="7" type="ORF">BGW38_007158</name>
</gene>
<evidence type="ECO:0000256" key="5">
    <source>
        <dbReference type="SAM" id="Phobius"/>
    </source>
</evidence>
<comment type="caution">
    <text evidence="7">The sequence shown here is derived from an EMBL/GenBank/DDBJ whole genome shotgun (WGS) entry which is preliminary data.</text>
</comment>
<feature type="non-terminal residue" evidence="7">
    <location>
        <position position="171"/>
    </location>
</feature>
<organism evidence="7 8">
    <name type="scientific">Lunasporangiospora selenospora</name>
    <dbReference type="NCBI Taxonomy" id="979761"/>
    <lineage>
        <taxon>Eukaryota</taxon>
        <taxon>Fungi</taxon>
        <taxon>Fungi incertae sedis</taxon>
        <taxon>Mucoromycota</taxon>
        <taxon>Mortierellomycotina</taxon>
        <taxon>Mortierellomycetes</taxon>
        <taxon>Mortierellales</taxon>
        <taxon>Mortierellaceae</taxon>
        <taxon>Lunasporangiospora</taxon>
    </lineage>
</organism>
<evidence type="ECO:0000256" key="1">
    <source>
        <dbReference type="ARBA" id="ARBA00004141"/>
    </source>
</evidence>
<feature type="domain" description="SLC26A/SulP transporter" evidence="6">
    <location>
        <begin position="1"/>
        <end position="170"/>
    </location>
</feature>
<comment type="subcellular location">
    <subcellularLocation>
        <location evidence="1">Membrane</location>
        <topology evidence="1">Multi-pass membrane protein</topology>
    </subcellularLocation>
</comment>
<dbReference type="Pfam" id="PF00916">
    <property type="entry name" value="Sulfate_transp"/>
    <property type="match status" value="1"/>
</dbReference>
<dbReference type="InterPro" id="IPR001902">
    <property type="entry name" value="SLC26A/SulP_fam"/>
</dbReference>
<proteinExistence type="predicted"/>
<feature type="transmembrane region" description="Helical" evidence="5">
    <location>
        <begin position="75"/>
        <end position="96"/>
    </location>
</feature>
<dbReference type="InterPro" id="IPR011547">
    <property type="entry name" value="SLC26A/SulP_dom"/>
</dbReference>
<evidence type="ECO:0000256" key="4">
    <source>
        <dbReference type="ARBA" id="ARBA00023136"/>
    </source>
</evidence>
<evidence type="ECO:0000256" key="2">
    <source>
        <dbReference type="ARBA" id="ARBA00022692"/>
    </source>
</evidence>
<reference evidence="7" key="1">
    <citation type="journal article" date="2020" name="Fungal Divers.">
        <title>Resolving the Mortierellaceae phylogeny through synthesis of multi-gene phylogenetics and phylogenomics.</title>
        <authorList>
            <person name="Vandepol N."/>
            <person name="Liber J."/>
            <person name="Desiro A."/>
            <person name="Na H."/>
            <person name="Kennedy M."/>
            <person name="Barry K."/>
            <person name="Grigoriev I.V."/>
            <person name="Miller A.N."/>
            <person name="O'Donnell K."/>
            <person name="Stajich J.E."/>
            <person name="Bonito G."/>
        </authorList>
    </citation>
    <scope>NUCLEOTIDE SEQUENCE</scope>
    <source>
        <strain evidence="7">KOD1015</strain>
    </source>
</reference>
<dbReference type="PANTHER" id="PTHR11814">
    <property type="entry name" value="SULFATE TRANSPORTER"/>
    <property type="match status" value="1"/>
</dbReference>
<dbReference type="OrthoDB" id="288203at2759"/>
<accession>A0A9P6KAA5</accession>
<name>A0A9P6KAA5_9FUNG</name>
<keyword evidence="3 5" id="KW-1133">Transmembrane helix</keyword>
<evidence type="ECO:0000259" key="6">
    <source>
        <dbReference type="Pfam" id="PF00916"/>
    </source>
</evidence>
<dbReference type="GO" id="GO:0016020">
    <property type="term" value="C:membrane"/>
    <property type="evidence" value="ECO:0007669"/>
    <property type="project" value="UniProtKB-SubCell"/>
</dbReference>
<keyword evidence="8" id="KW-1185">Reference proteome</keyword>
<keyword evidence="4 5" id="KW-0472">Membrane</keyword>
<feature type="transmembrane region" description="Helical" evidence="5">
    <location>
        <begin position="6"/>
        <end position="28"/>
    </location>
</feature>
<dbReference type="Proteomes" id="UP000780801">
    <property type="component" value="Unassembled WGS sequence"/>
</dbReference>
<evidence type="ECO:0000313" key="7">
    <source>
        <dbReference type="EMBL" id="KAF9577553.1"/>
    </source>
</evidence>
<keyword evidence="2 5" id="KW-0812">Transmembrane</keyword>
<evidence type="ECO:0000313" key="8">
    <source>
        <dbReference type="Proteomes" id="UP000780801"/>
    </source>
</evidence>
<evidence type="ECO:0000256" key="3">
    <source>
        <dbReference type="ARBA" id="ARBA00022989"/>
    </source>
</evidence>
<dbReference type="EMBL" id="JAABOA010004676">
    <property type="protein sequence ID" value="KAF9577553.1"/>
    <property type="molecule type" value="Genomic_DNA"/>
</dbReference>
<dbReference type="GO" id="GO:0055085">
    <property type="term" value="P:transmembrane transport"/>
    <property type="evidence" value="ECO:0007669"/>
    <property type="project" value="InterPro"/>
</dbReference>
<dbReference type="AlphaFoldDB" id="A0A9P6KAA5"/>